<dbReference type="PANTHER" id="PTHR18964">
    <property type="entry name" value="ROK (REPRESSOR, ORF, KINASE) FAMILY"/>
    <property type="match status" value="1"/>
</dbReference>
<evidence type="ECO:0000313" key="4">
    <source>
        <dbReference type="Proteomes" id="UP001596298"/>
    </source>
</evidence>
<dbReference type="InterPro" id="IPR036390">
    <property type="entry name" value="WH_DNA-bd_sf"/>
</dbReference>
<evidence type="ECO:0000313" key="3">
    <source>
        <dbReference type="EMBL" id="MFC6704269.1"/>
    </source>
</evidence>
<dbReference type="InterPro" id="IPR005471">
    <property type="entry name" value="Tscrpt_reg_IclR_N"/>
</dbReference>
<dbReference type="Pfam" id="PF00480">
    <property type="entry name" value="ROK"/>
    <property type="match status" value="1"/>
</dbReference>
<dbReference type="PANTHER" id="PTHR18964:SF149">
    <property type="entry name" value="BIFUNCTIONAL UDP-N-ACETYLGLUCOSAMINE 2-EPIMERASE_N-ACETYLMANNOSAMINE KINASE"/>
    <property type="match status" value="1"/>
</dbReference>
<name>A0ABW2AC72_9MICO</name>
<evidence type="ECO:0000259" key="2">
    <source>
        <dbReference type="Pfam" id="PF09339"/>
    </source>
</evidence>
<keyword evidence="4" id="KW-1185">Reference proteome</keyword>
<dbReference type="InterPro" id="IPR000600">
    <property type="entry name" value="ROK"/>
</dbReference>
<organism evidence="3 4">
    <name type="scientific">Flexivirga alba</name>
    <dbReference type="NCBI Taxonomy" id="702742"/>
    <lineage>
        <taxon>Bacteria</taxon>
        <taxon>Bacillati</taxon>
        <taxon>Actinomycetota</taxon>
        <taxon>Actinomycetes</taxon>
        <taxon>Micrococcales</taxon>
        <taxon>Dermacoccaceae</taxon>
        <taxon>Flexivirga</taxon>
    </lineage>
</organism>
<dbReference type="EMBL" id="JBHSWH010000001">
    <property type="protein sequence ID" value="MFC6704269.1"/>
    <property type="molecule type" value="Genomic_DNA"/>
</dbReference>
<dbReference type="InterPro" id="IPR036388">
    <property type="entry name" value="WH-like_DNA-bd_sf"/>
</dbReference>
<comment type="similarity">
    <text evidence="1">Belongs to the ROK (NagC/XylR) family.</text>
</comment>
<reference evidence="4" key="1">
    <citation type="journal article" date="2019" name="Int. J. Syst. Evol. Microbiol.">
        <title>The Global Catalogue of Microorganisms (GCM) 10K type strain sequencing project: providing services to taxonomists for standard genome sequencing and annotation.</title>
        <authorList>
            <consortium name="The Broad Institute Genomics Platform"/>
            <consortium name="The Broad Institute Genome Sequencing Center for Infectious Disease"/>
            <person name="Wu L."/>
            <person name="Ma J."/>
        </authorList>
    </citation>
    <scope>NUCLEOTIDE SEQUENCE [LARGE SCALE GENOMIC DNA]</scope>
    <source>
        <strain evidence="4">CCUG 58127</strain>
    </source>
</reference>
<accession>A0ABW2AC72</accession>
<sequence>MAGAGGRRHSDYEGRIVRELRRAGALGRSEIVRRTGLPRSSVFAIVTELIARGVLVESHEIPGSSRGRGRPGTTVSLDPDSGLIAGVDVARDTVRVVIANVAHQIIAAGKTGVPPDRSLPALVTAIDDLLTELRTRHDIDAAALEAIGVGVYGLPGIHGSAADDLDALIEGLGTTFGVPVMVGNNTTFAALAEATWGAGRGVSDQLYVRWSVGVGGGYMLGGHVVQGSHGFAGEIGHVCVDPAGPECTCGGTGCLETYVGASRLLDQCAERGMKLENVDALVDSAKARMTVAYDVVLEAAERIGFALAGAVSQLDPARVIIGGELGQLGRPVLEVIEAQIGRRSMPRLLRAVEVVPAELGVNDAALGAVAHVMRHWGAWPRPDRRQPFLSPKGLAGDARRPYCLVSD</sequence>
<dbReference type="RefSeq" id="WP_382398343.1">
    <property type="nucleotide sequence ID" value="NZ_JBHSWH010000001.1"/>
</dbReference>
<dbReference type="Gene3D" id="1.10.10.10">
    <property type="entry name" value="Winged helix-like DNA-binding domain superfamily/Winged helix DNA-binding domain"/>
    <property type="match status" value="1"/>
</dbReference>
<feature type="domain" description="HTH iclR-type" evidence="2">
    <location>
        <begin position="22"/>
        <end position="56"/>
    </location>
</feature>
<dbReference type="InterPro" id="IPR043129">
    <property type="entry name" value="ATPase_NBD"/>
</dbReference>
<protein>
    <submittedName>
        <fullName evidence="3">ROK family protein</fullName>
    </submittedName>
</protein>
<proteinExistence type="inferred from homology"/>
<dbReference type="Gene3D" id="3.30.420.40">
    <property type="match status" value="2"/>
</dbReference>
<dbReference type="Proteomes" id="UP001596298">
    <property type="component" value="Unassembled WGS sequence"/>
</dbReference>
<evidence type="ECO:0000256" key="1">
    <source>
        <dbReference type="ARBA" id="ARBA00006479"/>
    </source>
</evidence>
<comment type="caution">
    <text evidence="3">The sequence shown here is derived from an EMBL/GenBank/DDBJ whole genome shotgun (WGS) entry which is preliminary data.</text>
</comment>
<dbReference type="Pfam" id="PF09339">
    <property type="entry name" value="HTH_IclR"/>
    <property type="match status" value="1"/>
</dbReference>
<dbReference type="SUPFAM" id="SSF53067">
    <property type="entry name" value="Actin-like ATPase domain"/>
    <property type="match status" value="1"/>
</dbReference>
<dbReference type="SUPFAM" id="SSF46785">
    <property type="entry name" value="Winged helix' DNA-binding domain"/>
    <property type="match status" value="1"/>
</dbReference>
<gene>
    <name evidence="3" type="ORF">ACFQDH_03015</name>
</gene>